<accession>A0ACD5VH57</accession>
<name>A0ACD5VH57_AVESA</name>
<reference evidence="1" key="1">
    <citation type="submission" date="2021-05" db="EMBL/GenBank/DDBJ databases">
        <authorList>
            <person name="Scholz U."/>
            <person name="Mascher M."/>
            <person name="Fiebig A."/>
        </authorList>
    </citation>
    <scope>NUCLEOTIDE SEQUENCE [LARGE SCALE GENOMIC DNA]</scope>
</reference>
<sequence length="592" mass="64805">MRAGESAPPVVRVAPPEGGRGATDAARHAVFRAGGRRRGFPGRIRREFEGWAEDPRHTARSGARKNTQAEDCSRCRSPPRRRLGIGRTHFQKRNRTMETRSRRSLDLILVPECFALLVCCPILDRSSSLFCSLGSLPLFCTVCQRFEICGKSREEMFPLEQARAIDANEAVGPVRNLHLNEASSRLIDPEGGVLNPELAAVLSPSVVWLVSFDGKKFYSQCTGIVVRNDQLGASFVTCRDLVAPRDMVTAKHSHYIDTLRIKVHLPNGRVLDASVQDCIVACNMLVVGTKSSPDLRAACIDKQMQVEPSIQLFAASLCHTSDKFLVTTGVLTDSPIGVENHGIMWSTCKITETGSGGPLVDFDGNVVGMNLCMKNTKRIVEAMCDLGFWYNVYNPNNINLAKLSLSIVCLASFDGEALHSECTGLVIDRKLSSASFLTTGSLFRSLYQDLWRDLTIKVRLPNNEVVRGSLQYYSGPSSLAVIITHSLPPSLDLLVACLGNDMQVESSAQLLAVRRCFDSSKLMSTRGSLTGGIHKEGRKLSTCKIIEAASGGPLVDSDENIVGINYYDGEINPFLPSNLILECLGHVVYCTH</sequence>
<dbReference type="EnsemblPlants" id="AVESA.00010b.r2.3AG0448910.1">
    <property type="protein sequence ID" value="AVESA.00010b.r2.3AG0448910.1.CDS"/>
    <property type="gene ID" value="AVESA.00010b.r2.3AG0448910"/>
</dbReference>
<organism evidence="1 2">
    <name type="scientific">Avena sativa</name>
    <name type="common">Oat</name>
    <dbReference type="NCBI Taxonomy" id="4498"/>
    <lineage>
        <taxon>Eukaryota</taxon>
        <taxon>Viridiplantae</taxon>
        <taxon>Streptophyta</taxon>
        <taxon>Embryophyta</taxon>
        <taxon>Tracheophyta</taxon>
        <taxon>Spermatophyta</taxon>
        <taxon>Magnoliopsida</taxon>
        <taxon>Liliopsida</taxon>
        <taxon>Poales</taxon>
        <taxon>Poaceae</taxon>
        <taxon>BOP clade</taxon>
        <taxon>Pooideae</taxon>
        <taxon>Poodae</taxon>
        <taxon>Poeae</taxon>
        <taxon>Poeae Chloroplast Group 1 (Aveneae type)</taxon>
        <taxon>Aveninae</taxon>
        <taxon>Avena</taxon>
    </lineage>
</organism>
<proteinExistence type="predicted"/>
<keyword evidence="2" id="KW-1185">Reference proteome</keyword>
<evidence type="ECO:0000313" key="1">
    <source>
        <dbReference type="EnsemblPlants" id="AVESA.00010b.r2.3AG0448910.1.CDS"/>
    </source>
</evidence>
<reference evidence="1" key="2">
    <citation type="submission" date="2025-09" db="UniProtKB">
        <authorList>
            <consortium name="EnsemblPlants"/>
        </authorList>
    </citation>
    <scope>IDENTIFICATION</scope>
</reference>
<evidence type="ECO:0000313" key="2">
    <source>
        <dbReference type="Proteomes" id="UP001732700"/>
    </source>
</evidence>
<dbReference type="Proteomes" id="UP001732700">
    <property type="component" value="Chromosome 3A"/>
</dbReference>
<protein>
    <submittedName>
        <fullName evidence="1">Uncharacterized protein</fullName>
    </submittedName>
</protein>